<dbReference type="InterPro" id="IPR044145">
    <property type="entry name" value="IF2_II"/>
</dbReference>
<evidence type="ECO:0000256" key="8">
    <source>
        <dbReference type="HAMAP-Rule" id="MF_00100"/>
    </source>
</evidence>
<dbReference type="Pfam" id="PF22042">
    <property type="entry name" value="EF-G_D2"/>
    <property type="match status" value="1"/>
</dbReference>
<dbReference type="CDD" id="cd01887">
    <property type="entry name" value="IF2_eIF5B"/>
    <property type="match status" value="1"/>
</dbReference>
<evidence type="ECO:0000256" key="2">
    <source>
        <dbReference type="ARBA" id="ARBA00020675"/>
    </source>
</evidence>
<accession>A0ABS5PS67</accession>
<feature type="binding site" evidence="8">
    <location>
        <begin position="528"/>
        <end position="532"/>
    </location>
    <ligand>
        <name>GTP</name>
        <dbReference type="ChEBI" id="CHEBI:37565"/>
    </ligand>
</feature>
<feature type="region of interest" description="G-domain" evidence="8">
    <location>
        <begin position="476"/>
        <end position="624"/>
    </location>
</feature>
<dbReference type="Pfam" id="PF00009">
    <property type="entry name" value="GTP_EFTU"/>
    <property type="match status" value="1"/>
</dbReference>
<dbReference type="SUPFAM" id="SSF50447">
    <property type="entry name" value="Translation proteins"/>
    <property type="match status" value="2"/>
</dbReference>
<dbReference type="Gene3D" id="2.40.30.10">
    <property type="entry name" value="Translation factors"/>
    <property type="match status" value="2"/>
</dbReference>
<dbReference type="CDD" id="cd03702">
    <property type="entry name" value="IF2_mtIF2_II"/>
    <property type="match status" value="1"/>
</dbReference>
<feature type="compositionally biased region" description="Basic and acidic residues" evidence="10">
    <location>
        <begin position="294"/>
        <end position="312"/>
    </location>
</feature>
<evidence type="ECO:0000256" key="5">
    <source>
        <dbReference type="ARBA" id="ARBA00022917"/>
    </source>
</evidence>
<proteinExistence type="inferred from homology"/>
<dbReference type="CDD" id="cd03692">
    <property type="entry name" value="mtIF2_IVc"/>
    <property type="match status" value="1"/>
</dbReference>
<dbReference type="PANTHER" id="PTHR43381">
    <property type="entry name" value="TRANSLATION INITIATION FACTOR IF-2-RELATED"/>
    <property type="match status" value="1"/>
</dbReference>
<evidence type="ECO:0000256" key="3">
    <source>
        <dbReference type="ARBA" id="ARBA00022540"/>
    </source>
</evidence>
<dbReference type="InterPro" id="IPR015760">
    <property type="entry name" value="TIF_IF2"/>
</dbReference>
<dbReference type="PROSITE" id="PS01176">
    <property type="entry name" value="IF2"/>
    <property type="match status" value="1"/>
</dbReference>
<comment type="similarity">
    <text evidence="1 8 9">Belongs to the TRAFAC class translation factor GTPase superfamily. Classic translation factor GTPase family. IF-2 subfamily.</text>
</comment>
<comment type="subcellular location">
    <subcellularLocation>
        <location evidence="8">Cytoplasm</location>
    </subcellularLocation>
</comment>
<evidence type="ECO:0000313" key="12">
    <source>
        <dbReference type="EMBL" id="MBS7528008.1"/>
    </source>
</evidence>
<dbReference type="Proteomes" id="UP000746471">
    <property type="component" value="Unassembled WGS sequence"/>
</dbReference>
<organism evidence="12 13">
    <name type="scientific">Fusibacter paucivorans</name>
    <dbReference type="NCBI Taxonomy" id="76009"/>
    <lineage>
        <taxon>Bacteria</taxon>
        <taxon>Bacillati</taxon>
        <taxon>Bacillota</taxon>
        <taxon>Clostridia</taxon>
        <taxon>Eubacteriales</taxon>
        <taxon>Eubacteriales Family XII. Incertae Sedis</taxon>
        <taxon>Fusibacter</taxon>
    </lineage>
</organism>
<sequence length="975" mass="109335">MSKVRIHELAKTLNKSSKDLIDAASSLGMNVKNHMSTLEDNEVAKLKQTFKPAPEKSHNKIIYDRTKEVKQEERQSRNNDNRSRNQGDRPQRSNDNRSQNQGDRPQRNYDNRSQNQGDRPQRNYDNRSQSQGDRPQRNYDNRNQGDRPQRSYDNRNQGDRPQRSYDNRNQGDRPQRSYDNRNQGDRPQRSYDNRNQGDRPQRSYDNRNQGDRSQRSYDNRNQGDRPQRSYDNRNQGDRPQRSYDNRNQGDRPQRSYDNRNQGNSGRPPRSYDNRGGGYNKDKDGDQRPAYQQKKRTEPKKDTFASEIAEKTPSKKKRTKKDKIVVTFETDKLDKKSKKAKRPVKDAGSNTNERRGAFDFTKKTKQKKLKYQKASEKERSEKLDEILQKEVVTIPEKITVKELAEIINKNPNEVIMKLMDSGIMATINQDVEYDTAALIAADYNISLELEEVEEIDLAEVYELNAEDDPSTLVKRAPVVTVMGHVDHGKTSLLDAIRNTGVAVGEAGGITQHIGASEIMHRNEKIVFLDTPGHEAFTSLRARGAKITDIAILVVAADDGVMPQTIEAIDHSKAAGVPIIVAINKIDKPNANPDRVKQELSEKGVIIEEWGGDVIAVPVSAKTGEGLETLLEMVLLVAEVLELKANPDRPGVGTVIEAKVVKGRGTVASIILEKGTLTVGDPVVAGITYGKVKALYNDKGKKVKRIGPSTSVEIDGLAEVPQAGEKIYVTPDEKTARYIAEKNAITFREKSLNKNVGITLEDLFSKIKEGEIKELNIIIKADVHGSVEAIKQSLLKLSNEEVRVNIIHANVGAISESDVTLASASSAIIIGFNVRPSSNVQYLAEQEGVDIRTYRIIYDAINDVEAAMTGMLDPTFKEVILGRIQVRATFKVPSVGTIAGGYVTNGKVTRNAQVRLIREGIVVFEGKIASLKRFKDDVKEVAQGYECGIGLESYNDLQEMDEIEAFVMEEVKREGLK</sequence>
<evidence type="ECO:0000256" key="7">
    <source>
        <dbReference type="ARBA" id="ARBA00025162"/>
    </source>
</evidence>
<dbReference type="InterPro" id="IPR009000">
    <property type="entry name" value="Transl_B-barrel_sf"/>
</dbReference>
<dbReference type="Gene3D" id="3.40.50.300">
    <property type="entry name" value="P-loop containing nucleotide triphosphate hydrolases"/>
    <property type="match status" value="1"/>
</dbReference>
<evidence type="ECO:0000256" key="10">
    <source>
        <dbReference type="SAM" id="MobiDB-lite"/>
    </source>
</evidence>
<keyword evidence="4 8" id="KW-0547">Nucleotide-binding</keyword>
<dbReference type="InterPro" id="IPR023115">
    <property type="entry name" value="TIF_IF2_dom3"/>
</dbReference>
<reference evidence="12 13" key="1">
    <citation type="submission" date="2021-05" db="EMBL/GenBank/DDBJ databases">
        <title>Fusibacter ferrireducens sp. nov., an anaerobic, sulfur- and Fe-reducing bacterium isolated from the mangrove sediment.</title>
        <authorList>
            <person name="Qiu D."/>
        </authorList>
    </citation>
    <scope>NUCLEOTIDE SEQUENCE [LARGE SCALE GENOMIC DNA]</scope>
    <source>
        <strain evidence="12 13">DSM 12116</strain>
    </source>
</reference>
<dbReference type="PANTHER" id="PTHR43381:SF5">
    <property type="entry name" value="TR-TYPE G DOMAIN-CONTAINING PROTEIN"/>
    <property type="match status" value="1"/>
</dbReference>
<name>A0ABS5PS67_9FIRM</name>
<dbReference type="InterPro" id="IPR027417">
    <property type="entry name" value="P-loop_NTPase"/>
</dbReference>
<keyword evidence="13" id="KW-1185">Reference proteome</keyword>
<evidence type="ECO:0000256" key="1">
    <source>
        <dbReference type="ARBA" id="ARBA00007733"/>
    </source>
</evidence>
<feature type="binding site" evidence="8">
    <location>
        <begin position="482"/>
        <end position="489"/>
    </location>
    <ligand>
        <name>GTP</name>
        <dbReference type="ChEBI" id="CHEBI:37565"/>
    </ligand>
</feature>
<keyword evidence="6 8" id="KW-0342">GTP-binding</keyword>
<dbReference type="RefSeq" id="WP_213237866.1">
    <property type="nucleotide sequence ID" value="NZ_JAHBCL010000029.1"/>
</dbReference>
<feature type="binding site" evidence="8">
    <location>
        <begin position="582"/>
        <end position="585"/>
    </location>
    <ligand>
        <name>GTP</name>
        <dbReference type="ChEBI" id="CHEBI:37565"/>
    </ligand>
</feature>
<dbReference type="GO" id="GO:0003743">
    <property type="term" value="F:translation initiation factor activity"/>
    <property type="evidence" value="ECO:0007669"/>
    <property type="project" value="UniProtKB-KW"/>
</dbReference>
<dbReference type="InterPro" id="IPR000795">
    <property type="entry name" value="T_Tr_GTP-bd_dom"/>
</dbReference>
<dbReference type="PROSITE" id="PS51722">
    <property type="entry name" value="G_TR_2"/>
    <property type="match status" value="1"/>
</dbReference>
<feature type="domain" description="Tr-type G" evidence="11">
    <location>
        <begin position="473"/>
        <end position="642"/>
    </location>
</feature>
<dbReference type="NCBIfam" id="TIGR00487">
    <property type="entry name" value="IF-2"/>
    <property type="match status" value="1"/>
</dbReference>
<dbReference type="Pfam" id="PF11987">
    <property type="entry name" value="IF-2"/>
    <property type="match status" value="1"/>
</dbReference>
<feature type="region of interest" description="Disordered" evidence="10">
    <location>
        <begin position="49"/>
        <end position="361"/>
    </location>
</feature>
<dbReference type="InterPro" id="IPR036925">
    <property type="entry name" value="TIF_IF2_dom3_sf"/>
</dbReference>
<dbReference type="InterPro" id="IPR053905">
    <property type="entry name" value="EF-G-like_DII"/>
</dbReference>
<keyword evidence="8" id="KW-0963">Cytoplasm</keyword>
<feature type="compositionally biased region" description="Basic and acidic residues" evidence="10">
    <location>
        <begin position="351"/>
        <end position="361"/>
    </location>
</feature>
<evidence type="ECO:0000256" key="9">
    <source>
        <dbReference type="RuleBase" id="RU000644"/>
    </source>
</evidence>
<dbReference type="InterPro" id="IPR006847">
    <property type="entry name" value="IF2_N"/>
</dbReference>
<gene>
    <name evidence="8 12" type="primary">infB</name>
    <name evidence="12" type="ORF">KHM83_15085</name>
</gene>
<dbReference type="InterPro" id="IPR005225">
    <property type="entry name" value="Small_GTP-bd"/>
</dbReference>
<dbReference type="InterPro" id="IPR000178">
    <property type="entry name" value="TF_IF2_bacterial-like"/>
</dbReference>
<protein>
    <recommendedName>
        <fullName evidence="2 8">Translation initiation factor IF-2</fullName>
    </recommendedName>
</protein>
<dbReference type="EMBL" id="JAHBCL010000029">
    <property type="protein sequence ID" value="MBS7528008.1"/>
    <property type="molecule type" value="Genomic_DNA"/>
</dbReference>
<dbReference type="SUPFAM" id="SSF52540">
    <property type="entry name" value="P-loop containing nucleoside triphosphate hydrolases"/>
    <property type="match status" value="1"/>
</dbReference>
<dbReference type="NCBIfam" id="TIGR00231">
    <property type="entry name" value="small_GTP"/>
    <property type="match status" value="1"/>
</dbReference>
<feature type="compositionally biased region" description="Basic and acidic residues" evidence="10">
    <location>
        <begin position="134"/>
        <end position="257"/>
    </location>
</feature>
<evidence type="ECO:0000256" key="6">
    <source>
        <dbReference type="ARBA" id="ARBA00023134"/>
    </source>
</evidence>
<dbReference type="Gene3D" id="3.40.50.10050">
    <property type="entry name" value="Translation initiation factor IF- 2, domain 3"/>
    <property type="match status" value="1"/>
</dbReference>
<evidence type="ECO:0000256" key="4">
    <source>
        <dbReference type="ARBA" id="ARBA00022741"/>
    </source>
</evidence>
<dbReference type="Gene3D" id="1.10.10.2480">
    <property type="match status" value="1"/>
</dbReference>
<evidence type="ECO:0000313" key="13">
    <source>
        <dbReference type="Proteomes" id="UP000746471"/>
    </source>
</evidence>
<evidence type="ECO:0000259" key="11">
    <source>
        <dbReference type="PROSITE" id="PS51722"/>
    </source>
</evidence>
<comment type="caution">
    <text evidence="12">The sequence shown here is derived from an EMBL/GenBank/DDBJ whole genome shotgun (WGS) entry which is preliminary data.</text>
</comment>
<keyword evidence="3 8" id="KW-0396">Initiation factor</keyword>
<dbReference type="HAMAP" id="MF_00100_B">
    <property type="entry name" value="IF_2_B"/>
    <property type="match status" value="1"/>
</dbReference>
<keyword evidence="5 8" id="KW-0648">Protein biosynthesis</keyword>
<comment type="function">
    <text evidence="7 8 9">One of the essential components for the initiation of protein synthesis. Protects formylmethionyl-tRNA from spontaneous hydrolysis and promotes its binding to the 30S ribosomal subunits. Also involved in the hydrolysis of GTP during the formation of the 70S ribosomal complex.</text>
</comment>
<feature type="compositionally biased region" description="Basic and acidic residues" evidence="10">
    <location>
        <begin position="53"/>
        <end position="95"/>
    </location>
</feature>
<dbReference type="Pfam" id="PF04760">
    <property type="entry name" value="IF2_N"/>
    <property type="match status" value="2"/>
</dbReference>
<dbReference type="SUPFAM" id="SSF52156">
    <property type="entry name" value="Initiation factor IF2/eIF5b, domain 3"/>
    <property type="match status" value="1"/>
</dbReference>